<dbReference type="InterPro" id="IPR050646">
    <property type="entry name" value="Cas1"/>
</dbReference>
<comment type="cofactor">
    <cofactor evidence="9">
        <name>Mg(2+)</name>
        <dbReference type="ChEBI" id="CHEBI:18420"/>
    </cofactor>
    <cofactor evidence="9">
        <name>Mn(2+)</name>
        <dbReference type="ChEBI" id="CHEBI:29035"/>
    </cofactor>
</comment>
<dbReference type="InterPro" id="IPR042206">
    <property type="entry name" value="CRISPR-assoc_Cas1_C"/>
</dbReference>
<dbReference type="Gene3D" id="1.20.120.920">
    <property type="entry name" value="CRISPR-associated endonuclease Cas1, C-terminal domain"/>
    <property type="match status" value="1"/>
</dbReference>
<keyword evidence="5 9" id="KW-0460">Magnesium</keyword>
<keyword evidence="4 9" id="KW-0378">Hydrolase</keyword>
<comment type="function">
    <text evidence="9">CRISPR (clustered regularly interspaced short palindromic repeat), is an adaptive immune system that provides protection against mobile genetic elements (viruses, transposable elements and conjugative plasmids). CRISPR clusters contain spacers, sequences complementary to antecedent mobile elements, and target invading nucleic acids. CRISPR clusters are transcribed and processed into CRISPR RNA (crRNA). Acts as a dsDNA endonuclease. Involved in the integration of spacer DNA into the CRISPR cassette.</text>
</comment>
<dbReference type="CDD" id="cd09634">
    <property type="entry name" value="Cas1_I-II-III"/>
    <property type="match status" value="1"/>
</dbReference>
<feature type="binding site" evidence="9">
    <location>
        <position position="231"/>
    </location>
    <ligand>
        <name>Mn(2+)</name>
        <dbReference type="ChEBI" id="CHEBI:29035"/>
    </ligand>
</feature>
<evidence type="ECO:0000256" key="3">
    <source>
        <dbReference type="ARBA" id="ARBA00022759"/>
    </source>
</evidence>
<gene>
    <name evidence="9 10" type="primary">cas1</name>
    <name evidence="10" type="ORF">IPJ89_00345</name>
</gene>
<evidence type="ECO:0000256" key="5">
    <source>
        <dbReference type="ARBA" id="ARBA00022842"/>
    </source>
</evidence>
<dbReference type="GO" id="GO:0016787">
    <property type="term" value="F:hydrolase activity"/>
    <property type="evidence" value="ECO:0007669"/>
    <property type="project" value="UniProtKB-KW"/>
</dbReference>
<evidence type="ECO:0000256" key="6">
    <source>
        <dbReference type="ARBA" id="ARBA00023118"/>
    </source>
</evidence>
<name>A0A7T9DJY7_9ARCH</name>
<keyword evidence="6 9" id="KW-0051">Antiviral defense</keyword>
<keyword evidence="3 9" id="KW-0255">Endonuclease</keyword>
<proteinExistence type="inferred from homology"/>
<evidence type="ECO:0000256" key="2">
    <source>
        <dbReference type="ARBA" id="ARBA00022723"/>
    </source>
</evidence>
<dbReference type="GO" id="GO:0046872">
    <property type="term" value="F:metal ion binding"/>
    <property type="evidence" value="ECO:0007669"/>
    <property type="project" value="UniProtKB-UniRule"/>
</dbReference>
<protein>
    <recommendedName>
        <fullName evidence="9">CRISPR-associated endonuclease Cas1</fullName>
        <ecNumber evidence="9">3.1.-.-</ecNumber>
    </recommendedName>
</protein>
<dbReference type="NCBIfam" id="TIGR00287">
    <property type="entry name" value="cas1"/>
    <property type="match status" value="1"/>
</dbReference>
<comment type="similarity">
    <text evidence="9">Belongs to the CRISPR-associated endonuclease Cas1 family.</text>
</comment>
<dbReference type="Gene3D" id="3.100.10.20">
    <property type="entry name" value="CRISPR-associated endonuclease Cas1, N-terminal domain"/>
    <property type="match status" value="1"/>
</dbReference>
<evidence type="ECO:0000256" key="9">
    <source>
        <dbReference type="HAMAP-Rule" id="MF_01470"/>
    </source>
</evidence>
<keyword evidence="8 9" id="KW-0464">Manganese</keyword>
<dbReference type="InterPro" id="IPR002729">
    <property type="entry name" value="CRISPR-assoc_Cas1"/>
</dbReference>
<dbReference type="GO" id="GO:0043571">
    <property type="term" value="P:maintenance of CRISPR repeat elements"/>
    <property type="evidence" value="ECO:0007669"/>
    <property type="project" value="UniProtKB-UniRule"/>
</dbReference>
<keyword evidence="2 9" id="KW-0479">Metal-binding</keyword>
<dbReference type="GO" id="GO:0051607">
    <property type="term" value="P:defense response to virus"/>
    <property type="evidence" value="ECO:0007669"/>
    <property type="project" value="UniProtKB-UniRule"/>
</dbReference>
<evidence type="ECO:0000256" key="7">
    <source>
        <dbReference type="ARBA" id="ARBA00023125"/>
    </source>
</evidence>
<evidence type="ECO:0000256" key="1">
    <source>
        <dbReference type="ARBA" id="ARBA00022722"/>
    </source>
</evidence>
<dbReference type="HAMAP" id="MF_01470">
    <property type="entry name" value="Cas1"/>
    <property type="match status" value="1"/>
</dbReference>
<sequence>MKLLLLNGHGINLKVEKAKLHVKDGFSEFGKEPTQYIYSPRRIDVDNVIIYGQDGNITIDAIRWLVKHGIQASFLDWNGKLLTTLLPPESTNVQTKFNQYKIYENYIERVKISKALINAKFARTKLVLDYLKPKYPEIKTDFSNEWNKIEQVKDIPEIMMIEGRVASFYWQELTKIFPEKLEFETREYQKKPRGAGDVINCLLNYGYSILEAECLKAINAVGLDQHVGYMHEKHSGNNSLAYDLQEPYRFLIDLAVISAIEKEVFSAKDFIRTENYNLKLRPSGAKKLLKEIETQFNNKVEFDRGMSSWHNVILIKARELTKYFEKREIDFTNPKFELKRVDSEELRQKILAIPYHKAYEHGLHKGTLHYMKKNAKSGKIFKLYEKTLGKVREE</sequence>
<organism evidence="10">
    <name type="scientific">Candidatus Iainarchaeum sp</name>
    <dbReference type="NCBI Taxonomy" id="3101447"/>
    <lineage>
        <taxon>Archaea</taxon>
        <taxon>Candidatus Iainarchaeota</taxon>
        <taxon>Candidatus Iainarchaeia</taxon>
        <taxon>Candidatus Iainarchaeales</taxon>
        <taxon>Candidatus Iainarchaeaceae</taxon>
        <taxon>Candidatus Iainarchaeum</taxon>
    </lineage>
</organism>
<feature type="binding site" evidence="9">
    <location>
        <position position="246"/>
    </location>
    <ligand>
        <name>Mn(2+)</name>
        <dbReference type="ChEBI" id="CHEBI:29035"/>
    </ligand>
</feature>
<feature type="binding site" evidence="9">
    <location>
        <position position="162"/>
    </location>
    <ligand>
        <name>Mn(2+)</name>
        <dbReference type="ChEBI" id="CHEBI:29035"/>
    </ligand>
</feature>
<accession>A0A7T9DJY7</accession>
<dbReference type="AlphaFoldDB" id="A0A7T9DJY7"/>
<keyword evidence="7 9" id="KW-0238">DNA-binding</keyword>
<dbReference type="EC" id="3.1.-.-" evidence="9"/>
<dbReference type="EMBL" id="CP064981">
    <property type="protein sequence ID" value="QQR92682.1"/>
    <property type="molecule type" value="Genomic_DNA"/>
</dbReference>
<dbReference type="InterPro" id="IPR042211">
    <property type="entry name" value="CRISPR-assoc_Cas1_N"/>
</dbReference>
<evidence type="ECO:0000256" key="8">
    <source>
        <dbReference type="ARBA" id="ARBA00023211"/>
    </source>
</evidence>
<dbReference type="PANTHER" id="PTHR34353:SF2">
    <property type="entry name" value="CRISPR-ASSOCIATED ENDONUCLEASE CAS1 1"/>
    <property type="match status" value="1"/>
</dbReference>
<reference evidence="10" key="1">
    <citation type="submission" date="2020-11" db="EMBL/GenBank/DDBJ databases">
        <title>Connecting structure to function with the recovery of over 1000 high-quality activated sludge metagenome-assembled genomes encoding full-length rRNA genes using long-read sequencing.</title>
        <authorList>
            <person name="Singleton C.M."/>
            <person name="Petriglieri F."/>
            <person name="Kristensen J.M."/>
            <person name="Kirkegaard R.H."/>
            <person name="Michaelsen T.Y."/>
            <person name="Andersen M.H."/>
            <person name="Karst S.M."/>
            <person name="Dueholm M.S."/>
            <person name="Nielsen P.H."/>
            <person name="Albertsen M."/>
        </authorList>
    </citation>
    <scope>NUCLEOTIDE SEQUENCE</scope>
    <source>
        <strain evidence="10">Fred_18-Q3-R57-64_BAT3C.431</strain>
    </source>
</reference>
<evidence type="ECO:0000313" key="10">
    <source>
        <dbReference type="EMBL" id="QQR92682.1"/>
    </source>
</evidence>
<dbReference type="PANTHER" id="PTHR34353">
    <property type="entry name" value="CRISPR-ASSOCIATED ENDONUCLEASE CAS1 1"/>
    <property type="match status" value="1"/>
</dbReference>
<dbReference type="GO" id="GO:0003677">
    <property type="term" value="F:DNA binding"/>
    <property type="evidence" value="ECO:0007669"/>
    <property type="project" value="UniProtKB-KW"/>
</dbReference>
<keyword evidence="1 9" id="KW-0540">Nuclease</keyword>
<dbReference type="GO" id="GO:0004519">
    <property type="term" value="F:endonuclease activity"/>
    <property type="evidence" value="ECO:0007669"/>
    <property type="project" value="UniProtKB-UniRule"/>
</dbReference>
<dbReference type="Proteomes" id="UP000596004">
    <property type="component" value="Chromosome"/>
</dbReference>
<dbReference type="Pfam" id="PF01867">
    <property type="entry name" value="Cas_Cas1"/>
    <property type="match status" value="1"/>
</dbReference>
<evidence type="ECO:0000256" key="4">
    <source>
        <dbReference type="ARBA" id="ARBA00022801"/>
    </source>
</evidence>
<comment type="subunit">
    <text evidence="9">Homodimer, forms a heterotetramer with a Cas2 homodimer.</text>
</comment>